<keyword evidence="1" id="KW-1133">Transmembrane helix</keyword>
<accession>A0A3B4X9I2</accession>
<evidence type="ECO:0000313" key="2">
    <source>
        <dbReference type="Ensembl" id="ENSSLDP00000014349.1"/>
    </source>
</evidence>
<dbReference type="Proteomes" id="UP000261360">
    <property type="component" value="Unplaced"/>
</dbReference>
<dbReference type="Ensembl" id="ENSSLDT00000014898.1">
    <property type="protein sequence ID" value="ENSSLDP00000014349.1"/>
    <property type="gene ID" value="ENSSLDG00000011468.1"/>
</dbReference>
<keyword evidence="1" id="KW-0812">Transmembrane</keyword>
<reference evidence="2" key="1">
    <citation type="submission" date="2025-08" db="UniProtKB">
        <authorList>
            <consortium name="Ensembl"/>
        </authorList>
    </citation>
    <scope>IDENTIFICATION</scope>
</reference>
<dbReference type="AlphaFoldDB" id="A0A3B4X9I2"/>
<feature type="transmembrane region" description="Helical" evidence="1">
    <location>
        <begin position="123"/>
        <end position="141"/>
    </location>
</feature>
<proteinExistence type="predicted"/>
<protein>
    <submittedName>
        <fullName evidence="2">Uncharacterized protein</fullName>
    </submittedName>
</protein>
<evidence type="ECO:0000313" key="3">
    <source>
        <dbReference type="Proteomes" id="UP000261360"/>
    </source>
</evidence>
<keyword evidence="1" id="KW-0472">Membrane</keyword>
<evidence type="ECO:0000256" key="1">
    <source>
        <dbReference type="SAM" id="Phobius"/>
    </source>
</evidence>
<sequence>SDLSLTHKSAGYYEFLHHQQLFLKKKKKKNQRRVDVSITIKKWDKGGDVAVMDTVCELHSLLSFYFQNHWLNENKIEFIENSTRSIFRNCVLKTSHQDCDVITKQSPLSDVPTSGPTVQLCRIWFLSFCLKFLVLSIMLFYELHLD</sequence>
<name>A0A3B4X9I2_SERLL</name>
<reference evidence="2" key="2">
    <citation type="submission" date="2025-09" db="UniProtKB">
        <authorList>
            <consortium name="Ensembl"/>
        </authorList>
    </citation>
    <scope>IDENTIFICATION</scope>
</reference>
<organism evidence="2 3">
    <name type="scientific">Seriola lalandi dorsalis</name>
    <dbReference type="NCBI Taxonomy" id="1841481"/>
    <lineage>
        <taxon>Eukaryota</taxon>
        <taxon>Metazoa</taxon>
        <taxon>Chordata</taxon>
        <taxon>Craniata</taxon>
        <taxon>Vertebrata</taxon>
        <taxon>Euteleostomi</taxon>
        <taxon>Actinopterygii</taxon>
        <taxon>Neopterygii</taxon>
        <taxon>Teleostei</taxon>
        <taxon>Neoteleostei</taxon>
        <taxon>Acanthomorphata</taxon>
        <taxon>Carangaria</taxon>
        <taxon>Carangiformes</taxon>
        <taxon>Carangidae</taxon>
        <taxon>Seriola</taxon>
    </lineage>
</organism>
<keyword evidence="3" id="KW-1185">Reference proteome</keyword>